<gene>
    <name evidence="1" type="ORF">FB465_0021</name>
</gene>
<keyword evidence="2" id="KW-1185">Reference proteome</keyword>
<organism evidence="1 2">
    <name type="scientific">Kitasatospora atroaurantiaca</name>
    <dbReference type="NCBI Taxonomy" id="285545"/>
    <lineage>
        <taxon>Bacteria</taxon>
        <taxon>Bacillati</taxon>
        <taxon>Actinomycetota</taxon>
        <taxon>Actinomycetes</taxon>
        <taxon>Kitasatosporales</taxon>
        <taxon>Streptomycetaceae</taxon>
        <taxon>Kitasatospora</taxon>
    </lineage>
</organism>
<dbReference type="InterPro" id="IPR009351">
    <property type="entry name" value="AlkZ-like"/>
</dbReference>
<dbReference type="Pfam" id="PF06224">
    <property type="entry name" value="AlkZ-like"/>
    <property type="match status" value="1"/>
</dbReference>
<name>A0A561EHR8_9ACTN</name>
<keyword evidence="1" id="KW-0238">DNA-binding</keyword>
<comment type="caution">
    <text evidence="1">The sequence shown here is derived from an EMBL/GenBank/DDBJ whole genome shotgun (WGS) entry which is preliminary data.</text>
</comment>
<sequence length="63" mass="6996">MQALTDELEQLEGLDGTVLFDVPGAPRPVEDTPAPPRLMAMWDSILLAYDDRSRVIRRPTAST</sequence>
<evidence type="ECO:0000313" key="1">
    <source>
        <dbReference type="EMBL" id="TWE15150.1"/>
    </source>
</evidence>
<evidence type="ECO:0000313" key="2">
    <source>
        <dbReference type="Proteomes" id="UP000318416"/>
    </source>
</evidence>
<dbReference type="EMBL" id="VIVR01000001">
    <property type="protein sequence ID" value="TWE15150.1"/>
    <property type="molecule type" value="Genomic_DNA"/>
</dbReference>
<proteinExistence type="predicted"/>
<reference evidence="1 2" key="1">
    <citation type="submission" date="2019-06" db="EMBL/GenBank/DDBJ databases">
        <title>Sequencing the genomes of 1000 actinobacteria strains.</title>
        <authorList>
            <person name="Klenk H.-P."/>
        </authorList>
    </citation>
    <scope>NUCLEOTIDE SEQUENCE [LARGE SCALE GENOMIC DNA]</scope>
    <source>
        <strain evidence="1 2">DSM 41649</strain>
    </source>
</reference>
<dbReference type="GO" id="GO:0003677">
    <property type="term" value="F:DNA binding"/>
    <property type="evidence" value="ECO:0007669"/>
    <property type="project" value="UniProtKB-KW"/>
</dbReference>
<accession>A0A561EHR8</accession>
<dbReference type="Proteomes" id="UP000318416">
    <property type="component" value="Unassembled WGS sequence"/>
</dbReference>
<protein>
    <submittedName>
        <fullName evidence="1">Winged helix DNA-binding protein</fullName>
    </submittedName>
</protein>
<dbReference type="AlphaFoldDB" id="A0A561EHR8"/>